<evidence type="ECO:0000256" key="1">
    <source>
        <dbReference type="SAM" id="Phobius"/>
    </source>
</evidence>
<accession>A0A811KNZ1</accession>
<keyword evidence="1" id="KW-1133">Transmembrane helix</keyword>
<name>A0A811KNZ1_9BILA</name>
<dbReference type="Proteomes" id="UP000614601">
    <property type="component" value="Unassembled WGS sequence"/>
</dbReference>
<keyword evidence="1" id="KW-0812">Transmembrane</keyword>
<sequence length="85" mass="9539">MGYEFALTGHSISDTEALKRSKAKTVQEMLIFYLGATIYEFLTGSITVPYLEDMDEFYESSNFGIAFWTWGSNASNRSAFVTAIV</sequence>
<dbReference type="EMBL" id="CAJFDH010000003">
    <property type="protein sequence ID" value="CAD5216575.1"/>
    <property type="molecule type" value="Genomic_DNA"/>
</dbReference>
<keyword evidence="1" id="KW-0472">Membrane</keyword>
<dbReference type="Proteomes" id="UP000783686">
    <property type="component" value="Unassembled WGS sequence"/>
</dbReference>
<reference evidence="2" key="1">
    <citation type="submission" date="2020-09" db="EMBL/GenBank/DDBJ databases">
        <authorList>
            <person name="Kikuchi T."/>
        </authorList>
    </citation>
    <scope>NUCLEOTIDE SEQUENCE</scope>
    <source>
        <strain evidence="2">SH1</strain>
    </source>
</reference>
<evidence type="ECO:0000313" key="2">
    <source>
        <dbReference type="EMBL" id="CAD5216575.1"/>
    </source>
</evidence>
<proteinExistence type="predicted"/>
<dbReference type="EMBL" id="CAJFCW020000003">
    <property type="protein sequence ID" value="CAG9106201.1"/>
    <property type="molecule type" value="Genomic_DNA"/>
</dbReference>
<dbReference type="AlphaFoldDB" id="A0A811KNZ1"/>
<dbReference type="OrthoDB" id="41200at2759"/>
<comment type="caution">
    <text evidence="2">The sequence shown here is derived from an EMBL/GenBank/DDBJ whole genome shotgun (WGS) entry which is preliminary data.</text>
</comment>
<keyword evidence="3" id="KW-1185">Reference proteome</keyword>
<protein>
    <submittedName>
        <fullName evidence="2">Uncharacterized protein</fullName>
    </submittedName>
</protein>
<evidence type="ECO:0000313" key="3">
    <source>
        <dbReference type="Proteomes" id="UP000614601"/>
    </source>
</evidence>
<organism evidence="2 3">
    <name type="scientific">Bursaphelenchus okinawaensis</name>
    <dbReference type="NCBI Taxonomy" id="465554"/>
    <lineage>
        <taxon>Eukaryota</taxon>
        <taxon>Metazoa</taxon>
        <taxon>Ecdysozoa</taxon>
        <taxon>Nematoda</taxon>
        <taxon>Chromadorea</taxon>
        <taxon>Rhabditida</taxon>
        <taxon>Tylenchina</taxon>
        <taxon>Tylenchomorpha</taxon>
        <taxon>Aphelenchoidea</taxon>
        <taxon>Aphelenchoididae</taxon>
        <taxon>Bursaphelenchus</taxon>
    </lineage>
</organism>
<feature type="transmembrane region" description="Helical" evidence="1">
    <location>
        <begin position="30"/>
        <end position="51"/>
    </location>
</feature>
<gene>
    <name evidence="2" type="ORF">BOKJ2_LOCUS6656</name>
</gene>